<dbReference type="Pfam" id="PF12706">
    <property type="entry name" value="Lactamase_B_2"/>
    <property type="match status" value="1"/>
</dbReference>
<keyword evidence="1" id="KW-0255">Endonuclease</keyword>
<dbReference type="OrthoDB" id="4137979at2"/>
<sequence>MPHQSTKRALRPRCAEPRRRTTVLERGKMELVILGSSGGPQPNRERSAPATAIVRGDDIHVIDCGNGVARQLVAAGLRLRNLRSVLVTHHHVDHNADLGALLHLAWTAGLVSPVDVCGPPPLARMVELLLEAGRPDIEHRELLGRPKLAGLLRLREVEEPGVVITTPTMTITAGTALHPPMPAFAYRVDADDASVVVSGDTAASEQVAELARGADVLVHEVYSPNHLDRLLAGTNAGVAELQRHFARAHTDAESAGKIAKQAGIRTLVLWHLIPYDLDEDEWVRQASRHFDGEILVARDLMRIPVE</sequence>
<evidence type="ECO:0000313" key="5">
    <source>
        <dbReference type="Proteomes" id="UP000294947"/>
    </source>
</evidence>
<dbReference type="InterPro" id="IPR044094">
    <property type="entry name" value="AtsA-like_MBL-fold"/>
</dbReference>
<dbReference type="GO" id="GO:0042781">
    <property type="term" value="F:3'-tRNA processing endoribonuclease activity"/>
    <property type="evidence" value="ECO:0007669"/>
    <property type="project" value="TreeGrafter"/>
</dbReference>
<dbReference type="Gene3D" id="3.60.15.10">
    <property type="entry name" value="Ribonuclease Z/Hydroxyacylglutathione hydrolase-like"/>
    <property type="match status" value="1"/>
</dbReference>
<dbReference type="PANTHER" id="PTHR46018:SF2">
    <property type="entry name" value="ZINC PHOSPHODIESTERASE ELAC PROTEIN 1"/>
    <property type="match status" value="1"/>
</dbReference>
<proteinExistence type="predicted"/>
<dbReference type="EMBL" id="SMKW01000075">
    <property type="protein sequence ID" value="TDD39636.1"/>
    <property type="molecule type" value="Genomic_DNA"/>
</dbReference>
<name>A0A4R4Y5V9_9PSEU</name>
<gene>
    <name evidence="4" type="ORF">E1288_36795</name>
</gene>
<evidence type="ECO:0000313" key="4">
    <source>
        <dbReference type="EMBL" id="TDD39636.1"/>
    </source>
</evidence>
<keyword evidence="5" id="KW-1185">Reference proteome</keyword>
<keyword evidence="1" id="KW-0540">Nuclease</keyword>
<feature type="domain" description="Metallo-beta-lactamase" evidence="3">
    <location>
        <begin position="61"/>
        <end position="271"/>
    </location>
</feature>
<evidence type="ECO:0000259" key="3">
    <source>
        <dbReference type="Pfam" id="PF12706"/>
    </source>
</evidence>
<reference evidence="4 5" key="1">
    <citation type="submission" date="2019-03" db="EMBL/GenBank/DDBJ databases">
        <title>Draft genome sequences of novel Actinobacteria.</title>
        <authorList>
            <person name="Sahin N."/>
            <person name="Ay H."/>
            <person name="Saygin H."/>
        </authorList>
    </citation>
    <scope>NUCLEOTIDE SEQUENCE [LARGE SCALE GENOMIC DNA]</scope>
    <source>
        <strain evidence="4 5">7K502</strain>
    </source>
</reference>
<dbReference type="AlphaFoldDB" id="A0A4R4Y5V9"/>
<dbReference type="SUPFAM" id="SSF56281">
    <property type="entry name" value="Metallo-hydrolase/oxidoreductase"/>
    <property type="match status" value="1"/>
</dbReference>
<dbReference type="InterPro" id="IPR036866">
    <property type="entry name" value="RibonucZ/Hydroxyglut_hydro"/>
</dbReference>
<keyword evidence="2 4" id="KW-0378">Hydrolase</keyword>
<dbReference type="CDD" id="cd07719">
    <property type="entry name" value="arylsulfatase_AtsA-like_MBL-fold"/>
    <property type="match status" value="1"/>
</dbReference>
<organism evidence="4 5">
    <name type="scientific">Saccharopolyspora elongata</name>
    <dbReference type="NCBI Taxonomy" id="2530387"/>
    <lineage>
        <taxon>Bacteria</taxon>
        <taxon>Bacillati</taxon>
        <taxon>Actinomycetota</taxon>
        <taxon>Actinomycetes</taxon>
        <taxon>Pseudonocardiales</taxon>
        <taxon>Pseudonocardiaceae</taxon>
        <taxon>Saccharopolyspora</taxon>
    </lineage>
</organism>
<evidence type="ECO:0000256" key="1">
    <source>
        <dbReference type="ARBA" id="ARBA00022759"/>
    </source>
</evidence>
<dbReference type="PANTHER" id="PTHR46018">
    <property type="entry name" value="ZINC PHOSPHODIESTERASE ELAC PROTEIN 1"/>
    <property type="match status" value="1"/>
</dbReference>
<dbReference type="InterPro" id="IPR001279">
    <property type="entry name" value="Metallo-B-lactamas"/>
</dbReference>
<protein>
    <submittedName>
        <fullName evidence="4">MBL fold metallo-hydrolase</fullName>
    </submittedName>
</protein>
<comment type="caution">
    <text evidence="4">The sequence shown here is derived from an EMBL/GenBank/DDBJ whole genome shotgun (WGS) entry which is preliminary data.</text>
</comment>
<evidence type="ECO:0000256" key="2">
    <source>
        <dbReference type="ARBA" id="ARBA00022801"/>
    </source>
</evidence>
<accession>A0A4R4Y5V9</accession>
<dbReference type="Proteomes" id="UP000294947">
    <property type="component" value="Unassembled WGS sequence"/>
</dbReference>